<name>A0AAD8P7X8_BABGI</name>
<dbReference type="InterPro" id="IPR019007">
    <property type="entry name" value="Wbp11/ELF5/Saf1_N"/>
</dbReference>
<proteinExistence type="predicted"/>
<evidence type="ECO:0000259" key="2">
    <source>
        <dbReference type="Pfam" id="PF09429"/>
    </source>
</evidence>
<reference evidence="3" key="1">
    <citation type="submission" date="2023-08" db="EMBL/GenBank/DDBJ databases">
        <title>Draft sequence of the Babesia gibsoni genome.</title>
        <authorList>
            <person name="Yamagishi J.Y."/>
            <person name="Xuan X.X."/>
        </authorList>
    </citation>
    <scope>NUCLEOTIDE SEQUENCE</scope>
    <source>
        <strain evidence="3">Azabu</strain>
    </source>
</reference>
<evidence type="ECO:0000313" key="3">
    <source>
        <dbReference type="EMBL" id="KAK1442005.1"/>
    </source>
</evidence>
<organism evidence="3 4">
    <name type="scientific">Babesia gibsoni</name>
    <dbReference type="NCBI Taxonomy" id="33632"/>
    <lineage>
        <taxon>Eukaryota</taxon>
        <taxon>Sar</taxon>
        <taxon>Alveolata</taxon>
        <taxon>Apicomplexa</taxon>
        <taxon>Aconoidasida</taxon>
        <taxon>Piroplasmida</taxon>
        <taxon>Babesiidae</taxon>
        <taxon>Babesia</taxon>
    </lineage>
</organism>
<sequence length="272" mass="29682">MSIAVQAYRKLQKKREKEKHKKARQEVREAAKLLLEPDKLKKELDELSHKSIIGRIDEDSLSRKDKLEKLWEKHSAKCGASSIPESAGTGDVEHPSTSESSSDDDRDSDDSGPTCAIAIGNTIITPSKPSKRRRKEGGDAEDDEFVAELLKNAPPVLPAVSSLGVAMSGSYAKSERTLGSQKQRQNPMIHKDSHTSAAGVTPYIHTVSHYAPKPYIASIPPPPPPPPKKVSTADPGKSIAIGIVRKEPTEQKVVPMSSYFVPTHLRMKKGKG</sequence>
<dbReference type="GO" id="GO:0006396">
    <property type="term" value="P:RNA processing"/>
    <property type="evidence" value="ECO:0007669"/>
    <property type="project" value="InterPro"/>
</dbReference>
<comment type="caution">
    <text evidence="3">The sequence shown here is derived from an EMBL/GenBank/DDBJ whole genome shotgun (WGS) entry which is preliminary data.</text>
</comment>
<protein>
    <recommendedName>
        <fullName evidence="2">Wbp11/ELF5/Saf1 N-terminal domain-containing protein</fullName>
    </recommendedName>
</protein>
<dbReference type="EMBL" id="JAVEPI010000004">
    <property type="protein sequence ID" value="KAK1442005.1"/>
    <property type="molecule type" value="Genomic_DNA"/>
</dbReference>
<feature type="region of interest" description="Disordered" evidence="1">
    <location>
        <begin position="73"/>
        <end position="146"/>
    </location>
</feature>
<feature type="region of interest" description="Disordered" evidence="1">
    <location>
        <begin position="172"/>
        <end position="196"/>
    </location>
</feature>
<feature type="compositionally biased region" description="Polar residues" evidence="1">
    <location>
        <begin position="177"/>
        <end position="186"/>
    </location>
</feature>
<evidence type="ECO:0000256" key="1">
    <source>
        <dbReference type="SAM" id="MobiDB-lite"/>
    </source>
</evidence>
<dbReference type="AlphaFoldDB" id="A0AAD8P7X8"/>
<gene>
    <name evidence="3" type="ORF">BgAZ_400350</name>
</gene>
<evidence type="ECO:0000313" key="4">
    <source>
        <dbReference type="Proteomes" id="UP001230268"/>
    </source>
</evidence>
<dbReference type="Proteomes" id="UP001230268">
    <property type="component" value="Unassembled WGS sequence"/>
</dbReference>
<dbReference type="Pfam" id="PF09429">
    <property type="entry name" value="Wbp11"/>
    <property type="match status" value="1"/>
</dbReference>
<feature type="domain" description="Wbp11/ELF5/Saf1 N-terminal" evidence="2">
    <location>
        <begin position="5"/>
        <end position="73"/>
    </location>
</feature>
<feature type="compositionally biased region" description="Acidic residues" evidence="1">
    <location>
        <begin position="101"/>
        <end position="110"/>
    </location>
</feature>
<keyword evidence="4" id="KW-1185">Reference proteome</keyword>
<accession>A0AAD8P7X8</accession>